<accession>A0A7C9V514</accession>
<feature type="region of interest" description="Disordered" evidence="1">
    <location>
        <begin position="156"/>
        <end position="182"/>
    </location>
</feature>
<feature type="compositionally biased region" description="Basic and acidic residues" evidence="1">
    <location>
        <begin position="81"/>
        <end position="92"/>
    </location>
</feature>
<evidence type="ECO:0000256" key="1">
    <source>
        <dbReference type="SAM" id="MobiDB-lite"/>
    </source>
</evidence>
<dbReference type="Pfam" id="PF08239">
    <property type="entry name" value="SH3_3"/>
    <property type="match status" value="1"/>
</dbReference>
<comment type="caution">
    <text evidence="3">The sequence shown here is derived from an EMBL/GenBank/DDBJ whole genome shotgun (WGS) entry which is preliminary data.</text>
</comment>
<dbReference type="SMART" id="SM00287">
    <property type="entry name" value="SH3b"/>
    <property type="match status" value="1"/>
</dbReference>
<dbReference type="Gene3D" id="2.30.30.40">
    <property type="entry name" value="SH3 Domains"/>
    <property type="match status" value="1"/>
</dbReference>
<sequence>MVGFALPKLRWLVIGAAGAGMWAMTQEPPSKFHAQQRPSKPVERKAELPDTPKKADLPDTPTKITPPVPRPSQVITSSIARPDRPVPDKAVRSDDSLYTTSRVNMRATANLSASVVATLGPGEAVKVIIRDGKWQLVSVRGRKGWIHGDYLRPAGSDAPRPSLSVPGKATNVSAKPDTPRAIRPQGYVAPRSESTNLFSKAKALFGGRTPIRAPQEGDCQCPYDLMINGKQCGDHSAYSRRSRRNVQCYL</sequence>
<dbReference type="Proteomes" id="UP000481252">
    <property type="component" value="Unassembled WGS sequence"/>
</dbReference>
<reference evidence="3 4" key="1">
    <citation type="submission" date="2020-02" db="EMBL/GenBank/DDBJ databases">
        <title>Genome sequence of the type strain CGMCC 1.15528 of Mesorhizobium zhangyense.</title>
        <authorList>
            <person name="Gao J."/>
            <person name="Sun J."/>
        </authorList>
    </citation>
    <scope>NUCLEOTIDE SEQUENCE [LARGE SCALE GENOMIC DNA]</scope>
    <source>
        <strain evidence="3 4">CGMCC 1.15528</strain>
    </source>
</reference>
<evidence type="ECO:0000259" key="2">
    <source>
        <dbReference type="PROSITE" id="PS51781"/>
    </source>
</evidence>
<evidence type="ECO:0000313" key="4">
    <source>
        <dbReference type="Proteomes" id="UP000481252"/>
    </source>
</evidence>
<feature type="region of interest" description="Disordered" evidence="1">
    <location>
        <begin position="26"/>
        <end position="92"/>
    </location>
</feature>
<proteinExistence type="predicted"/>
<protein>
    <submittedName>
        <fullName evidence="3">SH3 domain-containing protein</fullName>
    </submittedName>
</protein>
<dbReference type="PROSITE" id="PS51781">
    <property type="entry name" value="SH3B"/>
    <property type="match status" value="1"/>
</dbReference>
<organism evidence="3 4">
    <name type="scientific">Mesorhizobium zhangyense</name>
    <dbReference type="NCBI Taxonomy" id="1776730"/>
    <lineage>
        <taxon>Bacteria</taxon>
        <taxon>Pseudomonadati</taxon>
        <taxon>Pseudomonadota</taxon>
        <taxon>Alphaproteobacteria</taxon>
        <taxon>Hyphomicrobiales</taxon>
        <taxon>Phyllobacteriaceae</taxon>
        <taxon>Mesorhizobium</taxon>
    </lineage>
</organism>
<feature type="compositionally biased region" description="Basic and acidic residues" evidence="1">
    <location>
        <begin position="40"/>
        <end position="57"/>
    </location>
</feature>
<evidence type="ECO:0000313" key="3">
    <source>
        <dbReference type="EMBL" id="NGN40885.1"/>
    </source>
</evidence>
<dbReference type="AlphaFoldDB" id="A0A7C9V514"/>
<dbReference type="EMBL" id="JAAKZG010000003">
    <property type="protein sequence ID" value="NGN40885.1"/>
    <property type="molecule type" value="Genomic_DNA"/>
</dbReference>
<gene>
    <name evidence="3" type="ORF">G6N74_07390</name>
</gene>
<dbReference type="InterPro" id="IPR003646">
    <property type="entry name" value="SH3-like_bac-type"/>
</dbReference>
<name>A0A7C9V514_9HYPH</name>
<feature type="domain" description="SH3b" evidence="2">
    <location>
        <begin position="93"/>
        <end position="155"/>
    </location>
</feature>
<keyword evidence="4" id="KW-1185">Reference proteome</keyword>
<dbReference type="RefSeq" id="WP_165115914.1">
    <property type="nucleotide sequence ID" value="NZ_JAAKZG010000003.1"/>
</dbReference>